<dbReference type="PROSITE" id="PS01196">
    <property type="entry name" value="PEPT_TRNA_HYDROL_2"/>
    <property type="match status" value="1"/>
</dbReference>
<proteinExistence type="inferred from homology"/>
<dbReference type="GO" id="GO:0004045">
    <property type="term" value="F:peptidyl-tRNA hydrolase activity"/>
    <property type="evidence" value="ECO:0007669"/>
    <property type="project" value="UniProtKB-UniRule"/>
</dbReference>
<dbReference type="GO" id="GO:0006515">
    <property type="term" value="P:protein quality control for misfolded or incompletely synthesized proteins"/>
    <property type="evidence" value="ECO:0007669"/>
    <property type="project" value="UniProtKB-UniRule"/>
</dbReference>
<evidence type="ECO:0000256" key="9">
    <source>
        <dbReference type="RuleBase" id="RU004320"/>
    </source>
</evidence>
<dbReference type="HAMAP" id="MF_00083">
    <property type="entry name" value="Pept_tRNA_hydro_bact"/>
    <property type="match status" value="1"/>
</dbReference>
<feature type="binding site" evidence="7">
    <location>
        <position position="17"/>
    </location>
    <ligand>
        <name>tRNA</name>
        <dbReference type="ChEBI" id="CHEBI:17843"/>
    </ligand>
</feature>
<dbReference type="OrthoDB" id="9800507at2"/>
<dbReference type="Gene3D" id="3.40.50.1470">
    <property type="entry name" value="Peptidyl-tRNA hydrolase"/>
    <property type="match status" value="1"/>
</dbReference>
<feature type="site" description="Discriminates between blocked and unblocked aminoacyl-tRNA" evidence="7">
    <location>
        <position position="12"/>
    </location>
</feature>
<feature type="binding site" evidence="7">
    <location>
        <position position="124"/>
    </location>
    <ligand>
        <name>tRNA</name>
        <dbReference type="ChEBI" id="CHEBI:17843"/>
    </ligand>
</feature>
<evidence type="ECO:0000256" key="7">
    <source>
        <dbReference type="HAMAP-Rule" id="MF_00083"/>
    </source>
</evidence>
<evidence type="ECO:0000256" key="2">
    <source>
        <dbReference type="ARBA" id="ARBA00022555"/>
    </source>
</evidence>
<comment type="function">
    <text evidence="7">Catalyzes the release of premature peptidyl moieties from peptidyl-tRNA molecules trapped in stalled 50S ribosomal subunits, and thus maintains levels of free tRNAs and 50S ribosomes.</text>
</comment>
<dbReference type="GO" id="GO:0000049">
    <property type="term" value="F:tRNA binding"/>
    <property type="evidence" value="ECO:0007669"/>
    <property type="project" value="UniProtKB-UniRule"/>
</dbReference>
<keyword evidence="7" id="KW-0963">Cytoplasm</keyword>
<keyword evidence="4 7" id="KW-0694">RNA-binding</keyword>
<dbReference type="GO" id="GO:0072344">
    <property type="term" value="P:rescue of stalled ribosome"/>
    <property type="evidence" value="ECO:0007669"/>
    <property type="project" value="UniProtKB-UniRule"/>
</dbReference>
<feature type="site" description="Stabilizes the basic form of H active site to accept a proton" evidence="7">
    <location>
        <position position="103"/>
    </location>
</feature>
<evidence type="ECO:0000256" key="1">
    <source>
        <dbReference type="ARBA" id="ARBA00013260"/>
    </source>
</evidence>
<dbReference type="SUPFAM" id="SSF53178">
    <property type="entry name" value="Peptidyl-tRNA hydrolase-like"/>
    <property type="match status" value="1"/>
</dbReference>
<dbReference type="RefSeq" id="WP_066852503.1">
    <property type="nucleotide sequence ID" value="NZ_JXMS01000004.1"/>
</dbReference>
<sequence>MNISGIIVGLGNPGKEYDNTRHNLGFMVVDHLLNDAQRFSPDACSPLSIGKKKYDAWKCKIGSKSGFWLVIKPMTYMNLSGEAVGHAAKYFDIAAEQVVVLHDELDLPLGRMKFKIGGGHAGHNGLRSIEQHLGTRNFNRMRLGIGKPEHGSVSNYVLNRFTKTEATDVEMVLEGARKGIEAFVTSGFDEAVKITNAFKLP</sequence>
<dbReference type="PROSITE" id="PS01195">
    <property type="entry name" value="PEPT_TRNA_HYDROL_1"/>
    <property type="match status" value="1"/>
</dbReference>
<dbReference type="Pfam" id="PF01195">
    <property type="entry name" value="Pept_tRNA_hydro"/>
    <property type="match status" value="1"/>
</dbReference>
<evidence type="ECO:0000256" key="4">
    <source>
        <dbReference type="ARBA" id="ARBA00022884"/>
    </source>
</evidence>
<evidence type="ECO:0000256" key="8">
    <source>
        <dbReference type="RuleBase" id="RU000673"/>
    </source>
</evidence>
<accession>A0A1B7XJG8</accession>
<feature type="binding site" evidence="7">
    <location>
        <position position="76"/>
    </location>
    <ligand>
        <name>tRNA</name>
        <dbReference type="ChEBI" id="CHEBI:17843"/>
    </ligand>
</feature>
<evidence type="ECO:0000313" key="10">
    <source>
        <dbReference type="EMBL" id="OBQ55653.1"/>
    </source>
</evidence>
<name>A0A1B7XJG8_9BACT</name>
<dbReference type="EC" id="3.1.1.29" evidence="1 7"/>
<feature type="active site" description="Proton acceptor" evidence="7">
    <location>
        <position position="22"/>
    </location>
</feature>
<dbReference type="PANTHER" id="PTHR17224">
    <property type="entry name" value="PEPTIDYL-TRNA HYDROLASE"/>
    <property type="match status" value="1"/>
</dbReference>
<gene>
    <name evidence="7" type="primary">pth</name>
    <name evidence="10" type="ORF">SP90_03190</name>
</gene>
<protein>
    <recommendedName>
        <fullName evidence="6 7">Peptidyl-tRNA hydrolase</fullName>
        <shortName evidence="7">Pth</shortName>
        <ecNumber evidence="1 7">3.1.1.29</ecNumber>
    </recommendedName>
</protein>
<comment type="subunit">
    <text evidence="7">Monomer.</text>
</comment>
<comment type="caution">
    <text evidence="10">The sequence shown here is derived from an EMBL/GenBank/DDBJ whole genome shotgun (WGS) entry which is preliminary data.</text>
</comment>
<reference evidence="10 11" key="1">
    <citation type="submission" date="2015-01" db="EMBL/GenBank/DDBJ databases">
        <title>Desulfovibrio sp. JC271 draft genome sequence.</title>
        <authorList>
            <person name="Shivani Y."/>
            <person name="Subhash Y."/>
            <person name="Sasikala C."/>
            <person name="Ramana C.V."/>
        </authorList>
    </citation>
    <scope>NUCLEOTIDE SEQUENCE [LARGE SCALE GENOMIC DNA]</scope>
    <source>
        <strain evidence="10 11">JC271</strain>
    </source>
</reference>
<organism evidence="10 11">
    <name type="scientific">Halodesulfovibrio spirochaetisodalis</name>
    <dbReference type="NCBI Taxonomy" id="1560234"/>
    <lineage>
        <taxon>Bacteria</taxon>
        <taxon>Pseudomonadati</taxon>
        <taxon>Thermodesulfobacteriota</taxon>
        <taxon>Desulfovibrionia</taxon>
        <taxon>Desulfovibrionales</taxon>
        <taxon>Desulfovibrionaceae</taxon>
        <taxon>Halodesulfovibrio</taxon>
    </lineage>
</organism>
<feature type="binding site" evidence="7">
    <location>
        <position position="78"/>
    </location>
    <ligand>
        <name>tRNA</name>
        <dbReference type="ChEBI" id="CHEBI:17843"/>
    </ligand>
</feature>
<dbReference type="GO" id="GO:0005737">
    <property type="term" value="C:cytoplasm"/>
    <property type="evidence" value="ECO:0007669"/>
    <property type="project" value="UniProtKB-SubCell"/>
</dbReference>
<dbReference type="PANTHER" id="PTHR17224:SF1">
    <property type="entry name" value="PEPTIDYL-TRNA HYDROLASE"/>
    <property type="match status" value="1"/>
</dbReference>
<dbReference type="PATRIC" id="fig|1560234.3.peg.2504"/>
<evidence type="ECO:0000256" key="5">
    <source>
        <dbReference type="ARBA" id="ARBA00038063"/>
    </source>
</evidence>
<dbReference type="EMBL" id="JXMS01000004">
    <property type="protein sequence ID" value="OBQ55653.1"/>
    <property type="molecule type" value="Genomic_DNA"/>
</dbReference>
<dbReference type="InterPro" id="IPR018171">
    <property type="entry name" value="Pept_tRNA_hydro_CS"/>
</dbReference>
<keyword evidence="3 7" id="KW-0378">Hydrolase</keyword>
<keyword evidence="11" id="KW-1185">Reference proteome</keyword>
<keyword evidence="2 7" id="KW-0820">tRNA-binding</keyword>
<dbReference type="AlphaFoldDB" id="A0A1B7XJG8"/>
<evidence type="ECO:0000256" key="6">
    <source>
        <dbReference type="ARBA" id="ARBA00050038"/>
    </source>
</evidence>
<comment type="catalytic activity">
    <reaction evidence="7 8">
        <text>an N-acyl-L-alpha-aminoacyl-tRNA + H2O = an N-acyl-L-amino acid + a tRNA + H(+)</text>
        <dbReference type="Rhea" id="RHEA:54448"/>
        <dbReference type="Rhea" id="RHEA-COMP:10123"/>
        <dbReference type="Rhea" id="RHEA-COMP:13883"/>
        <dbReference type="ChEBI" id="CHEBI:15377"/>
        <dbReference type="ChEBI" id="CHEBI:15378"/>
        <dbReference type="ChEBI" id="CHEBI:59874"/>
        <dbReference type="ChEBI" id="CHEBI:78442"/>
        <dbReference type="ChEBI" id="CHEBI:138191"/>
        <dbReference type="EC" id="3.1.1.29"/>
    </reaction>
</comment>
<dbReference type="InterPro" id="IPR001328">
    <property type="entry name" value="Pept_tRNA_hydro"/>
</dbReference>
<dbReference type="Proteomes" id="UP000091979">
    <property type="component" value="Unassembled WGS sequence"/>
</dbReference>
<comment type="subcellular location">
    <subcellularLocation>
        <location evidence="7">Cytoplasm</location>
    </subcellularLocation>
</comment>
<dbReference type="CDD" id="cd00462">
    <property type="entry name" value="PTH"/>
    <property type="match status" value="1"/>
</dbReference>
<evidence type="ECO:0000313" key="11">
    <source>
        <dbReference type="Proteomes" id="UP000091979"/>
    </source>
</evidence>
<dbReference type="FunFam" id="3.40.50.1470:FF:000001">
    <property type="entry name" value="Peptidyl-tRNA hydrolase"/>
    <property type="match status" value="1"/>
</dbReference>
<dbReference type="STRING" id="1560234.SP90_03190"/>
<dbReference type="NCBIfam" id="TIGR00447">
    <property type="entry name" value="pth"/>
    <property type="match status" value="1"/>
</dbReference>
<evidence type="ECO:0000256" key="3">
    <source>
        <dbReference type="ARBA" id="ARBA00022801"/>
    </source>
</evidence>
<comment type="similarity">
    <text evidence="5 7 9">Belongs to the PTH family.</text>
</comment>
<dbReference type="InterPro" id="IPR036416">
    <property type="entry name" value="Pept_tRNA_hydro_sf"/>
</dbReference>
<comment type="function">
    <text evidence="7">Hydrolyzes ribosome-free peptidyl-tRNAs (with 1 or more amino acids incorporated), which drop off the ribosome during protein synthesis, or as a result of ribosome stalling.</text>
</comment>